<reference evidence="8 9" key="1">
    <citation type="submission" date="2016-01" db="EMBL/GenBank/DDBJ databases">
        <title>High potential of lignocellulose degradation of a new Verrucomicrobia species.</title>
        <authorList>
            <person name="Wang Y."/>
            <person name="Shi Y."/>
            <person name="Qiu Z."/>
            <person name="Liu S."/>
            <person name="Yang H."/>
        </authorList>
    </citation>
    <scope>NUCLEOTIDE SEQUENCE [LARGE SCALE GENOMIC DNA]</scope>
    <source>
        <strain evidence="8 9">TSB47</strain>
    </source>
</reference>
<evidence type="ECO:0000313" key="8">
    <source>
        <dbReference type="EMBL" id="OAM87954.1"/>
    </source>
</evidence>
<evidence type="ECO:0000256" key="4">
    <source>
        <dbReference type="ARBA" id="ARBA00023295"/>
    </source>
</evidence>
<dbReference type="InterPro" id="IPR006710">
    <property type="entry name" value="Glyco_hydro_43"/>
</dbReference>
<keyword evidence="4" id="KW-0326">Glycosidase</keyword>
<sequence length="1640" mass="178707">MKRPLATLLALVFTAASAAATPPPADAPLVVKATKNPSGTFGLAVLNVSADAALFQPGPLRVSLWNGAPQKGISSLSRGYDKLSETAPGEWLGTGVMRGNYFSNGKQPPHDAVSFAFTDRWTVAGNTLRLRREVRVRGDAPGGFNSVIAMRVGGAKPWPEMEWFVPGAIYGNSDHLRDNSFGAANYYKPGNYTVWIREDRLPAPLLAARLPNGASVAVLNHVPDGATNSADGLSFTLDPLASEDFRFGSIVAEEKSDTGTAIGYAFPGTEGTLTYGPKGDRFNLSAVQRSRYRCSPLKDGFVHRYEVTFRLSTARDTNDLVAQNWRWAWQTLKPQVNPQPVETLRGCMADVLLENVVEHDGVTGIRQVIASEANPKPASAVTKSVLGFTGYALGSAEMMLAEADRDPAAPRSQAMRRAAEKIVATFLRLSVNPPVAEGFVLGGENNGALAADQNPMARPLTEKTPIYLRSFCDDMKSLMRAFTREKKAGRDHPEWLAWTRKFGDWLLTQQQPAGGFPRSWHATTGELFDSSPSGTFNAVPFFAQLYKITRHQPYLDAALRAGEFAWNSGHARARFTGGTIDNPDVIDKEAATISLEGYLALHAVTRDSKWLERAQVAADIAETWMRIWNIPMPSDATQDQIHWSIGQSTVGMQLVATGHTGDDTYMAWDVESYARLSRETGNPHYMDVAKILLHNTKAMVGRPGDHRGTRGPGWQQEHCWLDLPRGKGRHRAWLPWLPVSHLRGINDLIDYDPALYKQLATATADETAAVAERIAAAARQPVRQPTVSPSTGDAASRRPGVSEWKYDRGPDPKTTGSLRVDGEKIILTGDFSKGGKRFVAASCPIALPGATLATFKVKTDQKRLYVRLVDATGQRHQQEHTISRGEVSEITVPFLASLGKASWGGANDDRLHLPLRAIEILVAAAVSGATGAAEISDVLFTGKNASAGTFTNPIAVGADPFITRHGGAYYWSQSENDLGVAICKSDSPASLGERRVVWRAPASGPHSRQIWAPELHFLDGRWYIYAAASDGDNASHRMIVLESATDDPLGDYTFKAELYTGDNVAEKTQNRWAIDGTVLTHRDRRYFIWSGWEAGSGNGGQWLYAAPMGNPWTVSGNRVRLCGNADHLWERVGETDDGLGLNEGPQILQHGGRTFLIYSASGSWQPSYKLGLLELVGDDPLNPGAWRKHPKPVFSPTDKTFGVGHGSFTTSPDGTQFWHVYHAKRERANGWARAIFAQPFTWTADGFPDFGAPVAPGRPVAMPSQNTAASAAAPLALVWDTANTEFFARGGYGRAKRLSNGEIALVWADGPVKDTAVYIRKKPSASATAWGPRIRVATPEKAAAPGENPDYRYVNSEMIELADGRLFYTWNARPVVRDGHLPYKIMGAFSSDGGATWSAGRDLYVAGDTWRTGCWEPCPFQLPSGELQVWFSNEAATPDGDQDITVLRSLDNGATFLPPVVACYRKGNRDGMPVPVLLRDGTLVFSIEDTGVVARDGDKHVYKPVIIRPCEDWSAVVDGGSTRRWEVFPPEKNPARPVSGAGAPYLIRLDTGETVLSCQYRRLNEKQLNLRVVVGDASARNFANPTTPFPDLPEGAQAAWNSLCQVDDDTLLAVSTITGLPKNNGVWIATAKIRRAKKQP</sequence>
<dbReference type="Proteomes" id="UP000078486">
    <property type="component" value="Unassembled WGS sequence"/>
</dbReference>
<dbReference type="RefSeq" id="WP_068772314.1">
    <property type="nucleotide sequence ID" value="NZ_CP109796.1"/>
</dbReference>
<dbReference type="EMBL" id="LRRQ01000152">
    <property type="protein sequence ID" value="OAM87954.1"/>
    <property type="molecule type" value="Genomic_DNA"/>
</dbReference>
<evidence type="ECO:0000256" key="7">
    <source>
        <dbReference type="SAM" id="SignalP"/>
    </source>
</evidence>
<dbReference type="Gene3D" id="2.120.10.10">
    <property type="match status" value="1"/>
</dbReference>
<feature type="region of interest" description="Disordered" evidence="6">
    <location>
        <begin position="780"/>
        <end position="818"/>
    </location>
</feature>
<keyword evidence="3" id="KW-0378">Hydrolase</keyword>
<dbReference type="Pfam" id="PF04616">
    <property type="entry name" value="Glyco_hydro_43"/>
    <property type="match status" value="1"/>
</dbReference>
<dbReference type="InterPro" id="IPR008928">
    <property type="entry name" value="6-hairpin_glycosidase_sf"/>
</dbReference>
<accession>A0A178ID52</accession>
<evidence type="ECO:0008006" key="10">
    <source>
        <dbReference type="Google" id="ProtNLM"/>
    </source>
</evidence>
<dbReference type="Gene3D" id="2.115.10.20">
    <property type="entry name" value="Glycosyl hydrolase domain, family 43"/>
    <property type="match status" value="1"/>
</dbReference>
<dbReference type="SUPFAM" id="SSF75005">
    <property type="entry name" value="Arabinanase/levansucrase/invertase"/>
    <property type="match status" value="1"/>
</dbReference>
<feature type="site" description="Important for catalytic activity, responsible for pKa modulation of the active site Glu and correct orientation of both the proton donor and substrate" evidence="5">
    <location>
        <position position="1075"/>
    </location>
</feature>
<comment type="caution">
    <text evidence="8">The sequence shown here is derived from an EMBL/GenBank/DDBJ whole genome shotgun (WGS) entry which is preliminary data.</text>
</comment>
<evidence type="ECO:0000256" key="6">
    <source>
        <dbReference type="SAM" id="MobiDB-lite"/>
    </source>
</evidence>
<keyword evidence="2 7" id="KW-0732">Signal</keyword>
<dbReference type="STRING" id="1184151.AW736_21435"/>
<gene>
    <name evidence="8" type="ORF">AW736_21435</name>
</gene>
<dbReference type="SUPFAM" id="SSF48208">
    <property type="entry name" value="Six-hairpin glycosidases"/>
    <property type="match status" value="1"/>
</dbReference>
<proteinExistence type="inferred from homology"/>
<protein>
    <recommendedName>
        <fullName evidence="10">Non-reducing end alpha-L-arabinofuranosidase</fullName>
    </recommendedName>
</protein>
<evidence type="ECO:0000256" key="3">
    <source>
        <dbReference type="ARBA" id="ARBA00022801"/>
    </source>
</evidence>
<dbReference type="CDD" id="cd18820">
    <property type="entry name" value="GH43_LbAraf43-like"/>
    <property type="match status" value="1"/>
</dbReference>
<dbReference type="SUPFAM" id="SSF50939">
    <property type="entry name" value="Sialidases"/>
    <property type="match status" value="1"/>
</dbReference>
<dbReference type="GO" id="GO:0005975">
    <property type="term" value="P:carbohydrate metabolic process"/>
    <property type="evidence" value="ECO:0007669"/>
    <property type="project" value="InterPro"/>
</dbReference>
<dbReference type="InterPro" id="IPR012341">
    <property type="entry name" value="6hp_glycosidase-like_sf"/>
</dbReference>
<dbReference type="InterPro" id="IPR036278">
    <property type="entry name" value="Sialidase_sf"/>
</dbReference>
<feature type="chain" id="PRO_5008088623" description="Non-reducing end alpha-L-arabinofuranosidase" evidence="7">
    <location>
        <begin position="19"/>
        <end position="1640"/>
    </location>
</feature>
<comment type="similarity">
    <text evidence="1">Belongs to the glycosyl hydrolase 43 family.</text>
</comment>
<dbReference type="Gene3D" id="1.50.10.10">
    <property type="match status" value="1"/>
</dbReference>
<feature type="signal peptide" evidence="7">
    <location>
        <begin position="1"/>
        <end position="18"/>
    </location>
</feature>
<feature type="compositionally biased region" description="Polar residues" evidence="6">
    <location>
        <begin position="783"/>
        <end position="793"/>
    </location>
</feature>
<name>A0A178ID52_9BACT</name>
<dbReference type="OrthoDB" id="179491at2"/>
<keyword evidence="9" id="KW-1185">Reference proteome</keyword>
<dbReference type="CDD" id="cd15482">
    <property type="entry name" value="Sialidase_non-viral"/>
    <property type="match status" value="1"/>
</dbReference>
<dbReference type="PANTHER" id="PTHR43817:SF1">
    <property type="entry name" value="HYDROLASE, FAMILY 43, PUTATIVE (AFU_ORTHOLOGUE AFUA_3G01660)-RELATED"/>
    <property type="match status" value="1"/>
</dbReference>
<dbReference type="PANTHER" id="PTHR43817">
    <property type="entry name" value="GLYCOSYL HYDROLASE"/>
    <property type="match status" value="1"/>
</dbReference>
<evidence type="ECO:0000313" key="9">
    <source>
        <dbReference type="Proteomes" id="UP000078486"/>
    </source>
</evidence>
<evidence type="ECO:0000256" key="1">
    <source>
        <dbReference type="ARBA" id="ARBA00009865"/>
    </source>
</evidence>
<evidence type="ECO:0000256" key="5">
    <source>
        <dbReference type="PIRSR" id="PIRSR606710-2"/>
    </source>
</evidence>
<dbReference type="InterPro" id="IPR023296">
    <property type="entry name" value="Glyco_hydro_beta-prop_sf"/>
</dbReference>
<dbReference type="GO" id="GO:0004553">
    <property type="term" value="F:hydrolase activity, hydrolyzing O-glycosyl compounds"/>
    <property type="evidence" value="ECO:0007669"/>
    <property type="project" value="InterPro"/>
</dbReference>
<organism evidence="8 9">
    <name type="scientific">Termitidicoccus mucosus</name>
    <dbReference type="NCBI Taxonomy" id="1184151"/>
    <lineage>
        <taxon>Bacteria</taxon>
        <taxon>Pseudomonadati</taxon>
        <taxon>Verrucomicrobiota</taxon>
        <taxon>Opitutia</taxon>
        <taxon>Opitutales</taxon>
        <taxon>Opitutaceae</taxon>
        <taxon>Termitidicoccus</taxon>
    </lineage>
</organism>
<evidence type="ECO:0000256" key="2">
    <source>
        <dbReference type="ARBA" id="ARBA00022729"/>
    </source>
</evidence>